<dbReference type="RefSeq" id="WP_059548895.1">
    <property type="nucleotide sequence ID" value="NZ_CBCPGW010000022.1"/>
</dbReference>
<feature type="domain" description="Cytochrome c" evidence="6">
    <location>
        <begin position="313"/>
        <end position="392"/>
    </location>
</feature>
<dbReference type="InterPro" id="IPR001638">
    <property type="entry name" value="Solute-binding_3/MltF_N"/>
</dbReference>
<dbReference type="SUPFAM" id="SSF46626">
    <property type="entry name" value="Cytochrome c"/>
    <property type="match status" value="1"/>
</dbReference>
<accession>A0AAP1BY93</accession>
<dbReference type="PANTHER" id="PTHR35008:SF4">
    <property type="entry name" value="BLL4482 PROTEIN"/>
    <property type="match status" value="1"/>
</dbReference>
<organism evidence="7 8">
    <name type="scientific">Burkholderia latens</name>
    <dbReference type="NCBI Taxonomy" id="488446"/>
    <lineage>
        <taxon>Bacteria</taxon>
        <taxon>Pseudomonadati</taxon>
        <taxon>Pseudomonadota</taxon>
        <taxon>Betaproteobacteria</taxon>
        <taxon>Burkholderiales</taxon>
        <taxon>Burkholderiaceae</taxon>
        <taxon>Burkholderia</taxon>
        <taxon>Burkholderia cepacia complex</taxon>
    </lineage>
</organism>
<dbReference type="InterPro" id="IPR051459">
    <property type="entry name" value="Cytochrome_c-type_DH"/>
</dbReference>
<dbReference type="InterPro" id="IPR009056">
    <property type="entry name" value="Cyt_c-like_dom"/>
</dbReference>
<dbReference type="SMART" id="SM00062">
    <property type="entry name" value="PBPb"/>
    <property type="match status" value="1"/>
</dbReference>
<dbReference type="AlphaFoldDB" id="A0AAP1BY93"/>
<sequence>MNIRYSRVAAACALAACTALSPAPATAATPVRVCSLPGTPTAALDKAVARAVFRTAGIAATFAAHEAGGSDDDGVSAHELAGILERDCDVLAGFPRSAIADASDTKLLFSQGYLRSGYVSVTRRDAGTPAAGREIVAATYASPAQLIAVQQKDARFDLENTSAQTVDAVARGRAHRAIVWYPAVVAYQAAHPKQAFRIGATSSPYADWQLTFAFAPRSAVLQQRIDAALTQMNRDGRLAALTRKWALPGSALEAHEARESHQSSTPARFLDGATAAGSRSTSGLLHARNVRAGGGFIRVGASAGDAAPAFDAAQVAHGKEIYGNACAKCHGADLEGNTAPALSGPSFAPLSHSHLTIGGVFGYMATNMPADQPGKLKDDEYADLMAFLLASNGYVASNAKLTADTARGSTAPLVVGPAGHKEASQ</sequence>
<keyword evidence="3 4" id="KW-0408">Iron</keyword>
<gene>
    <name evidence="7" type="ORF">WI41_28805</name>
</gene>
<evidence type="ECO:0000256" key="3">
    <source>
        <dbReference type="ARBA" id="ARBA00023004"/>
    </source>
</evidence>
<keyword evidence="5" id="KW-0732">Signal</keyword>
<evidence type="ECO:0000256" key="2">
    <source>
        <dbReference type="ARBA" id="ARBA00022723"/>
    </source>
</evidence>
<dbReference type="GO" id="GO:0046872">
    <property type="term" value="F:metal ion binding"/>
    <property type="evidence" value="ECO:0007669"/>
    <property type="project" value="UniProtKB-KW"/>
</dbReference>
<dbReference type="GO" id="GO:0020037">
    <property type="term" value="F:heme binding"/>
    <property type="evidence" value="ECO:0007669"/>
    <property type="project" value="InterPro"/>
</dbReference>
<dbReference type="SUPFAM" id="SSF53850">
    <property type="entry name" value="Periplasmic binding protein-like II"/>
    <property type="match status" value="1"/>
</dbReference>
<evidence type="ECO:0000256" key="5">
    <source>
        <dbReference type="SAM" id="SignalP"/>
    </source>
</evidence>
<dbReference type="PROSITE" id="PS51007">
    <property type="entry name" value="CYTC"/>
    <property type="match status" value="1"/>
</dbReference>
<dbReference type="PANTHER" id="PTHR35008">
    <property type="entry name" value="BLL4482 PROTEIN-RELATED"/>
    <property type="match status" value="1"/>
</dbReference>
<dbReference type="GO" id="GO:0009055">
    <property type="term" value="F:electron transfer activity"/>
    <property type="evidence" value="ECO:0007669"/>
    <property type="project" value="InterPro"/>
</dbReference>
<dbReference type="EMBL" id="LOTQ01000059">
    <property type="protein sequence ID" value="KUZ97776.1"/>
    <property type="molecule type" value="Genomic_DNA"/>
</dbReference>
<dbReference type="InterPro" id="IPR036909">
    <property type="entry name" value="Cyt_c-like_dom_sf"/>
</dbReference>
<evidence type="ECO:0000259" key="6">
    <source>
        <dbReference type="PROSITE" id="PS51007"/>
    </source>
</evidence>
<dbReference type="Gene3D" id="1.10.760.10">
    <property type="entry name" value="Cytochrome c-like domain"/>
    <property type="match status" value="1"/>
</dbReference>
<proteinExistence type="predicted"/>
<feature type="signal peptide" evidence="5">
    <location>
        <begin position="1"/>
        <end position="27"/>
    </location>
</feature>
<dbReference type="Pfam" id="PF13442">
    <property type="entry name" value="Cytochrome_CBB3"/>
    <property type="match status" value="1"/>
</dbReference>
<dbReference type="Proteomes" id="UP000056450">
    <property type="component" value="Unassembled WGS sequence"/>
</dbReference>
<dbReference type="Gene3D" id="3.40.190.10">
    <property type="entry name" value="Periplasmic binding protein-like II"/>
    <property type="match status" value="2"/>
</dbReference>
<evidence type="ECO:0000313" key="8">
    <source>
        <dbReference type="Proteomes" id="UP000056450"/>
    </source>
</evidence>
<comment type="caution">
    <text evidence="7">The sequence shown here is derived from an EMBL/GenBank/DDBJ whole genome shotgun (WGS) entry which is preliminary data.</text>
</comment>
<feature type="chain" id="PRO_5043012172" evidence="5">
    <location>
        <begin position="28"/>
        <end position="425"/>
    </location>
</feature>
<protein>
    <submittedName>
        <fullName evidence="7">Cytochrome C</fullName>
    </submittedName>
</protein>
<keyword evidence="1 4" id="KW-0349">Heme</keyword>
<evidence type="ECO:0000256" key="1">
    <source>
        <dbReference type="ARBA" id="ARBA00022617"/>
    </source>
</evidence>
<keyword evidence="2 4" id="KW-0479">Metal-binding</keyword>
<reference evidence="7 8" key="1">
    <citation type="submission" date="2015-11" db="EMBL/GenBank/DDBJ databases">
        <title>Expanding the genomic diversity of Burkholderia species for the development of highly accurate diagnostics.</title>
        <authorList>
            <person name="Sahl J."/>
            <person name="Keim P."/>
            <person name="Wagner D."/>
        </authorList>
    </citation>
    <scope>NUCLEOTIDE SEQUENCE [LARGE SCALE GENOMIC DNA]</scope>
    <source>
        <strain evidence="7 8">RF32-BP12</strain>
    </source>
</reference>
<evidence type="ECO:0000313" key="7">
    <source>
        <dbReference type="EMBL" id="KUZ97776.1"/>
    </source>
</evidence>
<name>A0AAP1BY93_9BURK</name>
<evidence type="ECO:0000256" key="4">
    <source>
        <dbReference type="PROSITE-ProRule" id="PRU00433"/>
    </source>
</evidence>